<dbReference type="EMBL" id="DVFZ01000100">
    <property type="protein sequence ID" value="HIQ83473.1"/>
    <property type="molecule type" value="Genomic_DNA"/>
</dbReference>
<sequence>MTMYSVIDAVRVFLRLLSLAMFVYWILTLLRFNSRLVELLAKFIYPFVRPFRRPAMWVMRRTGWPIDFTLWFAMIGVNIVSELLLVLYARVFLPLGLY</sequence>
<protein>
    <submittedName>
        <fullName evidence="2">YggT family protein</fullName>
    </submittedName>
</protein>
<proteinExistence type="predicted"/>
<evidence type="ECO:0000313" key="2">
    <source>
        <dbReference type="EMBL" id="HIQ83473.1"/>
    </source>
</evidence>
<dbReference type="Proteomes" id="UP000824260">
    <property type="component" value="Unassembled WGS sequence"/>
</dbReference>
<keyword evidence="1" id="KW-0472">Membrane</keyword>
<accession>A0A9D0ZN38</accession>
<name>A0A9D0ZN38_9FIRM</name>
<feature type="transmembrane region" description="Helical" evidence="1">
    <location>
        <begin position="68"/>
        <end position="93"/>
    </location>
</feature>
<feature type="transmembrane region" description="Helical" evidence="1">
    <location>
        <begin position="12"/>
        <end position="32"/>
    </location>
</feature>
<reference evidence="2" key="2">
    <citation type="journal article" date="2021" name="PeerJ">
        <title>Extensive microbial diversity within the chicken gut microbiome revealed by metagenomics and culture.</title>
        <authorList>
            <person name="Gilroy R."/>
            <person name="Ravi A."/>
            <person name="Getino M."/>
            <person name="Pursley I."/>
            <person name="Horton D.L."/>
            <person name="Alikhan N.F."/>
            <person name="Baker D."/>
            <person name="Gharbi K."/>
            <person name="Hall N."/>
            <person name="Watson M."/>
            <person name="Adriaenssens E.M."/>
            <person name="Foster-Nyarko E."/>
            <person name="Jarju S."/>
            <person name="Secka A."/>
            <person name="Antonio M."/>
            <person name="Oren A."/>
            <person name="Chaudhuri R.R."/>
            <person name="La Ragione R."/>
            <person name="Hildebrand F."/>
            <person name="Pallen M.J."/>
        </authorList>
    </citation>
    <scope>NUCLEOTIDE SEQUENCE</scope>
    <source>
        <strain evidence="2">ChiSjej6B24-2974</strain>
    </source>
</reference>
<organism evidence="2 3">
    <name type="scientific">Candidatus Pullichristensenella stercorigallinarum</name>
    <dbReference type="NCBI Taxonomy" id="2840909"/>
    <lineage>
        <taxon>Bacteria</taxon>
        <taxon>Bacillati</taxon>
        <taxon>Bacillota</taxon>
        <taxon>Clostridia</taxon>
        <taxon>Candidatus Pullichristensenella</taxon>
    </lineage>
</organism>
<dbReference type="AlphaFoldDB" id="A0A9D0ZN38"/>
<reference evidence="2" key="1">
    <citation type="submission" date="2020-10" db="EMBL/GenBank/DDBJ databases">
        <authorList>
            <person name="Gilroy R."/>
        </authorList>
    </citation>
    <scope>NUCLEOTIDE SEQUENCE</scope>
    <source>
        <strain evidence="2">ChiSjej6B24-2974</strain>
    </source>
</reference>
<gene>
    <name evidence="2" type="ORF">IAA52_10285</name>
</gene>
<evidence type="ECO:0000313" key="3">
    <source>
        <dbReference type="Proteomes" id="UP000824260"/>
    </source>
</evidence>
<evidence type="ECO:0000256" key="1">
    <source>
        <dbReference type="SAM" id="Phobius"/>
    </source>
</evidence>
<comment type="caution">
    <text evidence="2">The sequence shown here is derived from an EMBL/GenBank/DDBJ whole genome shotgun (WGS) entry which is preliminary data.</text>
</comment>
<keyword evidence="1" id="KW-1133">Transmembrane helix</keyword>
<keyword evidence="1" id="KW-0812">Transmembrane</keyword>